<protein>
    <submittedName>
        <fullName evidence="1">Uncharacterized protein</fullName>
    </submittedName>
</protein>
<gene>
    <name evidence="1" type="ORF">HOLleu_02946</name>
</gene>
<accession>A0A9Q1HL47</accession>
<evidence type="ECO:0000313" key="2">
    <source>
        <dbReference type="Proteomes" id="UP001152320"/>
    </source>
</evidence>
<dbReference type="EMBL" id="JAIZAY010000001">
    <property type="protein sequence ID" value="KAJ8049965.1"/>
    <property type="molecule type" value="Genomic_DNA"/>
</dbReference>
<organism evidence="1 2">
    <name type="scientific">Holothuria leucospilota</name>
    <name type="common">Black long sea cucumber</name>
    <name type="synonym">Mertensiothuria leucospilota</name>
    <dbReference type="NCBI Taxonomy" id="206669"/>
    <lineage>
        <taxon>Eukaryota</taxon>
        <taxon>Metazoa</taxon>
        <taxon>Echinodermata</taxon>
        <taxon>Eleutherozoa</taxon>
        <taxon>Echinozoa</taxon>
        <taxon>Holothuroidea</taxon>
        <taxon>Aspidochirotacea</taxon>
        <taxon>Aspidochirotida</taxon>
        <taxon>Holothuriidae</taxon>
        <taxon>Holothuria</taxon>
    </lineage>
</organism>
<dbReference type="Proteomes" id="UP001152320">
    <property type="component" value="Chromosome 1"/>
</dbReference>
<proteinExistence type="predicted"/>
<name>A0A9Q1HL47_HOLLE</name>
<keyword evidence="2" id="KW-1185">Reference proteome</keyword>
<reference evidence="1" key="1">
    <citation type="submission" date="2021-10" db="EMBL/GenBank/DDBJ databases">
        <title>Tropical sea cucumber genome reveals ecological adaptation and Cuvierian tubules defense mechanism.</title>
        <authorList>
            <person name="Chen T."/>
        </authorList>
    </citation>
    <scope>NUCLEOTIDE SEQUENCE</scope>
    <source>
        <strain evidence="1">Nanhai2018</strain>
        <tissue evidence="1">Muscle</tissue>
    </source>
</reference>
<dbReference type="AlphaFoldDB" id="A0A9Q1HL47"/>
<comment type="caution">
    <text evidence="1">The sequence shown here is derived from an EMBL/GenBank/DDBJ whole genome shotgun (WGS) entry which is preliminary data.</text>
</comment>
<evidence type="ECO:0000313" key="1">
    <source>
        <dbReference type="EMBL" id="KAJ8049965.1"/>
    </source>
</evidence>
<sequence>MNLESGRGRDFFLNLESGLWEYGSLRTPMTDSQYHRAMEKVRRYAKERKQQFD</sequence>